<accession>A0A8J4BTW7</accession>
<evidence type="ECO:0000313" key="2">
    <source>
        <dbReference type="Proteomes" id="UP000747399"/>
    </source>
</evidence>
<evidence type="ECO:0000313" key="1">
    <source>
        <dbReference type="EMBL" id="GIL68028.1"/>
    </source>
</evidence>
<keyword evidence="2" id="KW-1185">Reference proteome</keyword>
<dbReference type="Proteomes" id="UP000747399">
    <property type="component" value="Unassembled WGS sequence"/>
</dbReference>
<gene>
    <name evidence="1" type="ORF">Vafri_21304</name>
</gene>
<comment type="caution">
    <text evidence="1">The sequence shown here is derived from an EMBL/GenBank/DDBJ whole genome shotgun (WGS) entry which is preliminary data.</text>
</comment>
<sequence length="106" mass="11693">MGPSDPGTYPPAAFVPAVEELPWSDVGLHLLTHTWHESLRHAGTWIWHESKIQMERQLSGLVSCGCGCCNNEDNNEDNNCTTTITAASDYCPSTARISLDDFLKKT</sequence>
<dbReference type="AlphaFoldDB" id="A0A8J4BTW7"/>
<dbReference type="EMBL" id="BNCO01000108">
    <property type="protein sequence ID" value="GIL68028.1"/>
    <property type="molecule type" value="Genomic_DNA"/>
</dbReference>
<reference evidence="1" key="1">
    <citation type="journal article" date="2021" name="Proc. Natl. Acad. Sci. U.S.A.">
        <title>Three genomes in the algal genus Volvox reveal the fate of a haploid sex-determining region after a transition to homothallism.</title>
        <authorList>
            <person name="Yamamoto K."/>
            <person name="Hamaji T."/>
            <person name="Kawai-Toyooka H."/>
            <person name="Matsuzaki R."/>
            <person name="Takahashi F."/>
            <person name="Nishimura Y."/>
            <person name="Kawachi M."/>
            <person name="Noguchi H."/>
            <person name="Minakuchi Y."/>
            <person name="Umen J.G."/>
            <person name="Toyoda A."/>
            <person name="Nozaki H."/>
        </authorList>
    </citation>
    <scope>NUCLEOTIDE SEQUENCE</scope>
    <source>
        <strain evidence="1">NIES-3780</strain>
    </source>
</reference>
<organism evidence="1 2">
    <name type="scientific">Volvox africanus</name>
    <dbReference type="NCBI Taxonomy" id="51714"/>
    <lineage>
        <taxon>Eukaryota</taxon>
        <taxon>Viridiplantae</taxon>
        <taxon>Chlorophyta</taxon>
        <taxon>core chlorophytes</taxon>
        <taxon>Chlorophyceae</taxon>
        <taxon>CS clade</taxon>
        <taxon>Chlamydomonadales</taxon>
        <taxon>Volvocaceae</taxon>
        <taxon>Volvox</taxon>
    </lineage>
</organism>
<protein>
    <submittedName>
        <fullName evidence="1">Uncharacterized protein</fullName>
    </submittedName>
</protein>
<proteinExistence type="predicted"/>
<name>A0A8J4BTW7_9CHLO</name>